<organism evidence="6 7">
    <name type="scientific">Flavisolibacter ginsenosidimutans</name>
    <dbReference type="NCBI Taxonomy" id="661481"/>
    <lineage>
        <taxon>Bacteria</taxon>
        <taxon>Pseudomonadati</taxon>
        <taxon>Bacteroidota</taxon>
        <taxon>Chitinophagia</taxon>
        <taxon>Chitinophagales</taxon>
        <taxon>Chitinophagaceae</taxon>
        <taxon>Flavisolibacter</taxon>
    </lineage>
</organism>
<sequence>MRKQLLLIIITICTATNVFAQPQLNQKIAALIEKAVGLYRFNGSILVCKNGKIVFEKGYGYQDIQSKVNNTANTVFQVGSMTKQFTATVILKLAELKKPSLDNKISVYFPQLKRGAEISIKNLLTHTSGLAEIFRDTLFLKENKQRPITREKLLSFFINKPLYFTPGTQYAYCNSGYVLLGLIIEKVSGKTYEQNVRDYILSPLKMTHSGFDFASLKSGQKATGYTRFSKTKNTSTLPWDSTATYSAGSLYSTAGDLYLWHKGLQNHTIISKENSAKANAPFLAGYGLGCFIDTLYKKQVISHGGNIEGFTSYFGRIQDDDVCVILLNNIYNREIESIGTAVLAILYDKPYRFFEPIKLTAETLKKYVGTYEINTDYHIKITRSGDRLYAQIQAGPKFEIVADKESSFFVKEEDIRIKFRINPDMTYTLVFYKGLNSKIGDRVDNKK</sequence>
<dbReference type="EMBL" id="CP042433">
    <property type="protein sequence ID" value="QEC55525.1"/>
    <property type="molecule type" value="Genomic_DNA"/>
</dbReference>
<dbReference type="OrthoDB" id="9793489at2"/>
<dbReference type="InterPro" id="IPR021860">
    <property type="entry name" value="Peptidase_S12_Pab87-rel_C"/>
</dbReference>
<dbReference type="Pfam" id="PF11954">
    <property type="entry name" value="DUF3471"/>
    <property type="match status" value="1"/>
</dbReference>
<evidence type="ECO:0000259" key="5">
    <source>
        <dbReference type="Pfam" id="PF11954"/>
    </source>
</evidence>
<dbReference type="InterPro" id="IPR050491">
    <property type="entry name" value="AmpC-like"/>
</dbReference>
<proteinExistence type="predicted"/>
<feature type="domain" description="Peptidase S12 Pab87-related C-terminal" evidence="5">
    <location>
        <begin position="359"/>
        <end position="427"/>
    </location>
</feature>
<feature type="chain" id="PRO_5023000941" evidence="3">
    <location>
        <begin position="21"/>
        <end position="447"/>
    </location>
</feature>
<feature type="domain" description="Beta-lactamase-related" evidence="4">
    <location>
        <begin position="42"/>
        <end position="330"/>
    </location>
</feature>
<dbReference type="InterPro" id="IPR001466">
    <property type="entry name" value="Beta-lactam-related"/>
</dbReference>
<protein>
    <submittedName>
        <fullName evidence="6">Serine hydrolase</fullName>
    </submittedName>
</protein>
<dbReference type="Proteomes" id="UP000321204">
    <property type="component" value="Chromosome"/>
</dbReference>
<comment type="subcellular location">
    <subcellularLocation>
        <location evidence="1">Membrane</location>
    </subcellularLocation>
</comment>
<keyword evidence="7" id="KW-1185">Reference proteome</keyword>
<dbReference type="SUPFAM" id="SSF56601">
    <property type="entry name" value="beta-lactamase/transpeptidase-like"/>
    <property type="match status" value="1"/>
</dbReference>
<dbReference type="PANTHER" id="PTHR46825:SF11">
    <property type="entry name" value="PENICILLIN-BINDING PROTEIN 4"/>
    <property type="match status" value="1"/>
</dbReference>
<evidence type="ECO:0000256" key="1">
    <source>
        <dbReference type="ARBA" id="ARBA00004370"/>
    </source>
</evidence>
<dbReference type="GO" id="GO:0016020">
    <property type="term" value="C:membrane"/>
    <property type="evidence" value="ECO:0007669"/>
    <property type="project" value="UniProtKB-SubCell"/>
</dbReference>
<dbReference type="PANTHER" id="PTHR46825">
    <property type="entry name" value="D-ALANYL-D-ALANINE-CARBOXYPEPTIDASE/ENDOPEPTIDASE AMPH"/>
    <property type="match status" value="1"/>
</dbReference>
<gene>
    <name evidence="6" type="ORF">FSB75_06285</name>
</gene>
<evidence type="ECO:0000259" key="4">
    <source>
        <dbReference type="Pfam" id="PF00144"/>
    </source>
</evidence>
<evidence type="ECO:0000313" key="7">
    <source>
        <dbReference type="Proteomes" id="UP000321204"/>
    </source>
</evidence>
<reference evidence="6 7" key="1">
    <citation type="journal article" date="2015" name="Int. J. Syst. Evol. Microbiol.">
        <title>Flavisolibacter ginsenosidimutans sp. nov., with ginsenoside-converting activity isolated from soil used for cultivating ginseng.</title>
        <authorList>
            <person name="Zhao Y."/>
            <person name="Liu Q."/>
            <person name="Kang M.S."/>
            <person name="Jin F."/>
            <person name="Yu H."/>
            <person name="Im W.T."/>
        </authorList>
    </citation>
    <scope>NUCLEOTIDE SEQUENCE [LARGE SCALE GENOMIC DNA]</scope>
    <source>
        <strain evidence="6 7">Gsoil 636</strain>
    </source>
</reference>
<dbReference type="InterPro" id="IPR012338">
    <property type="entry name" value="Beta-lactam/transpept-like"/>
</dbReference>
<accession>A0A5B8UGN1</accession>
<dbReference type="GO" id="GO:0016787">
    <property type="term" value="F:hydrolase activity"/>
    <property type="evidence" value="ECO:0007669"/>
    <property type="project" value="UniProtKB-KW"/>
</dbReference>
<feature type="signal peptide" evidence="3">
    <location>
        <begin position="1"/>
        <end position="20"/>
    </location>
</feature>
<evidence type="ECO:0000256" key="3">
    <source>
        <dbReference type="SAM" id="SignalP"/>
    </source>
</evidence>
<dbReference type="KEGG" id="fgg:FSB75_06285"/>
<dbReference type="Gene3D" id="3.40.710.10">
    <property type="entry name" value="DD-peptidase/beta-lactamase superfamily"/>
    <property type="match status" value="1"/>
</dbReference>
<evidence type="ECO:0000313" key="6">
    <source>
        <dbReference type="EMBL" id="QEC55525.1"/>
    </source>
</evidence>
<dbReference type="AlphaFoldDB" id="A0A5B8UGN1"/>
<keyword evidence="2" id="KW-0472">Membrane</keyword>
<name>A0A5B8UGN1_9BACT</name>
<keyword evidence="3" id="KW-0732">Signal</keyword>
<keyword evidence="6" id="KW-0378">Hydrolase</keyword>
<dbReference type="RefSeq" id="WP_146784393.1">
    <property type="nucleotide sequence ID" value="NZ_BAABIO010000002.1"/>
</dbReference>
<dbReference type="Pfam" id="PF00144">
    <property type="entry name" value="Beta-lactamase"/>
    <property type="match status" value="1"/>
</dbReference>
<evidence type="ECO:0000256" key="2">
    <source>
        <dbReference type="ARBA" id="ARBA00023136"/>
    </source>
</evidence>